<name>A0AAN8K7T8_9TELE</name>
<dbReference type="AlphaFoldDB" id="A0AAN8K7T8"/>
<protein>
    <submittedName>
        <fullName evidence="2">Uncharacterized protein</fullName>
    </submittedName>
</protein>
<feature type="region of interest" description="Disordered" evidence="1">
    <location>
        <begin position="1"/>
        <end position="28"/>
    </location>
</feature>
<evidence type="ECO:0000256" key="1">
    <source>
        <dbReference type="SAM" id="MobiDB-lite"/>
    </source>
</evidence>
<evidence type="ECO:0000313" key="3">
    <source>
        <dbReference type="Proteomes" id="UP001356427"/>
    </source>
</evidence>
<proteinExistence type="predicted"/>
<dbReference type="Proteomes" id="UP001356427">
    <property type="component" value="Unassembled WGS sequence"/>
</dbReference>
<comment type="caution">
    <text evidence="2">The sequence shown here is derived from an EMBL/GenBank/DDBJ whole genome shotgun (WGS) entry which is preliminary data.</text>
</comment>
<dbReference type="EMBL" id="JAGTTL010003031">
    <property type="protein sequence ID" value="KAK6269309.1"/>
    <property type="molecule type" value="Genomic_DNA"/>
</dbReference>
<feature type="non-terminal residue" evidence="2">
    <location>
        <position position="66"/>
    </location>
</feature>
<sequence>MIIDAPRAVNHQGGPAQPMVSLSSTPSGVQPMTIQALTTTAPLLTTSASPPAQTIASHHVQQVQQV</sequence>
<organism evidence="2 3">
    <name type="scientific">Coregonus suidteri</name>
    <dbReference type="NCBI Taxonomy" id="861788"/>
    <lineage>
        <taxon>Eukaryota</taxon>
        <taxon>Metazoa</taxon>
        <taxon>Chordata</taxon>
        <taxon>Craniata</taxon>
        <taxon>Vertebrata</taxon>
        <taxon>Euteleostomi</taxon>
        <taxon>Actinopterygii</taxon>
        <taxon>Neopterygii</taxon>
        <taxon>Teleostei</taxon>
        <taxon>Protacanthopterygii</taxon>
        <taxon>Salmoniformes</taxon>
        <taxon>Salmonidae</taxon>
        <taxon>Coregoninae</taxon>
        <taxon>Coregonus</taxon>
    </lineage>
</organism>
<gene>
    <name evidence="2" type="ORF">J4Q44_G00393760</name>
</gene>
<evidence type="ECO:0000313" key="2">
    <source>
        <dbReference type="EMBL" id="KAK6269309.1"/>
    </source>
</evidence>
<keyword evidence="3" id="KW-1185">Reference proteome</keyword>
<accession>A0AAN8K7T8</accession>
<reference evidence="2 3" key="1">
    <citation type="submission" date="2021-04" db="EMBL/GenBank/DDBJ databases">
        <authorList>
            <person name="De Guttry C."/>
            <person name="Zahm M."/>
            <person name="Klopp C."/>
            <person name="Cabau C."/>
            <person name="Louis A."/>
            <person name="Berthelot C."/>
            <person name="Parey E."/>
            <person name="Roest Crollius H."/>
            <person name="Montfort J."/>
            <person name="Robinson-Rechavi M."/>
            <person name="Bucao C."/>
            <person name="Bouchez O."/>
            <person name="Gislard M."/>
            <person name="Lluch J."/>
            <person name="Milhes M."/>
            <person name="Lampietro C."/>
            <person name="Lopez Roques C."/>
            <person name="Donnadieu C."/>
            <person name="Braasch I."/>
            <person name="Desvignes T."/>
            <person name="Postlethwait J."/>
            <person name="Bobe J."/>
            <person name="Wedekind C."/>
            <person name="Guiguen Y."/>
        </authorList>
    </citation>
    <scope>NUCLEOTIDE SEQUENCE [LARGE SCALE GENOMIC DNA]</scope>
    <source>
        <strain evidence="2">Cs_M1</strain>
        <tissue evidence="2">Blood</tissue>
    </source>
</reference>